<evidence type="ECO:0000313" key="1">
    <source>
        <dbReference type="EMBL" id="EXU95992.1"/>
    </source>
</evidence>
<reference evidence="1 2" key="1">
    <citation type="submission" date="2014-02" db="EMBL/GenBank/DDBJ databases">
        <title>The genome sequence of the entomopathogenic fungus Metarhizium robertsii ARSEF 2575.</title>
        <authorList>
            <person name="Giuliano Garisto Donzelli B."/>
            <person name="Roe B.A."/>
            <person name="Macmil S.L."/>
            <person name="Krasnoff S.B."/>
            <person name="Gibson D.M."/>
        </authorList>
    </citation>
    <scope>NUCLEOTIDE SEQUENCE [LARGE SCALE GENOMIC DNA]</scope>
    <source>
        <strain evidence="1 2">ARSEF 2575</strain>
    </source>
</reference>
<gene>
    <name evidence="1" type="ORF">X797_010950</name>
</gene>
<dbReference type="EMBL" id="JELW01000058">
    <property type="protein sequence ID" value="EXU95992.1"/>
    <property type="molecule type" value="Genomic_DNA"/>
</dbReference>
<sequence length="105" mass="11331">MESNLTTSCTTMVEVPWTTVTKTSTAIETITICKNRTSTPTILSSTTFSITVDGEAMAMPFYTQDLSAKTMPLLGLNSTARNGIVTDTTGIVTSLPNQTMRFLVQ</sequence>
<dbReference type="AlphaFoldDB" id="A0A0A1UNJ7"/>
<evidence type="ECO:0000313" key="2">
    <source>
        <dbReference type="Proteomes" id="UP000030151"/>
    </source>
</evidence>
<organism evidence="1 2">
    <name type="scientific">Metarhizium robertsii</name>
    <dbReference type="NCBI Taxonomy" id="568076"/>
    <lineage>
        <taxon>Eukaryota</taxon>
        <taxon>Fungi</taxon>
        <taxon>Dikarya</taxon>
        <taxon>Ascomycota</taxon>
        <taxon>Pezizomycotina</taxon>
        <taxon>Sordariomycetes</taxon>
        <taxon>Hypocreomycetidae</taxon>
        <taxon>Hypocreales</taxon>
        <taxon>Clavicipitaceae</taxon>
        <taxon>Metarhizium</taxon>
    </lineage>
</organism>
<comment type="caution">
    <text evidence="1">The sequence shown here is derived from an EMBL/GenBank/DDBJ whole genome shotgun (WGS) entry which is preliminary data.</text>
</comment>
<dbReference type="Proteomes" id="UP000030151">
    <property type="component" value="Unassembled WGS sequence"/>
</dbReference>
<dbReference type="HOGENOM" id="CLU_2237231_0_0_1"/>
<accession>A0A0A1UNJ7</accession>
<protein>
    <submittedName>
        <fullName evidence="1">Uncharacterized protein</fullName>
    </submittedName>
</protein>
<name>A0A0A1UNJ7_9HYPO</name>
<proteinExistence type="predicted"/>